<dbReference type="PANTHER" id="PTHR31972:SF48">
    <property type="entry name" value="OS04G0407500 PROTEIN"/>
    <property type="match status" value="1"/>
</dbReference>
<proteinExistence type="predicted"/>
<accession>A0A5P1FKZ4</accession>
<dbReference type="OrthoDB" id="678233at2759"/>
<keyword evidence="2" id="KW-1185">Reference proteome</keyword>
<name>A0A5P1FKZ4_ASPOF</name>
<dbReference type="AlphaFoldDB" id="A0A5P1FKZ4"/>
<evidence type="ECO:0000313" key="2">
    <source>
        <dbReference type="Proteomes" id="UP000243459"/>
    </source>
</evidence>
<reference evidence="2" key="1">
    <citation type="journal article" date="2017" name="Nat. Commun.">
        <title>The asparagus genome sheds light on the origin and evolution of a young Y chromosome.</title>
        <authorList>
            <person name="Harkess A."/>
            <person name="Zhou J."/>
            <person name="Xu C."/>
            <person name="Bowers J.E."/>
            <person name="Van der Hulst R."/>
            <person name="Ayyampalayam S."/>
            <person name="Mercati F."/>
            <person name="Riccardi P."/>
            <person name="McKain M.R."/>
            <person name="Kakrana A."/>
            <person name="Tang H."/>
            <person name="Ray J."/>
            <person name="Groenendijk J."/>
            <person name="Arikit S."/>
            <person name="Mathioni S.M."/>
            <person name="Nakano M."/>
            <person name="Shan H."/>
            <person name="Telgmann-Rauber A."/>
            <person name="Kanno A."/>
            <person name="Yue Z."/>
            <person name="Chen H."/>
            <person name="Li W."/>
            <person name="Chen Y."/>
            <person name="Xu X."/>
            <person name="Zhang Y."/>
            <person name="Luo S."/>
            <person name="Chen H."/>
            <person name="Gao J."/>
            <person name="Mao Z."/>
            <person name="Pires J.C."/>
            <person name="Luo M."/>
            <person name="Kudrna D."/>
            <person name="Wing R.A."/>
            <person name="Meyers B.C."/>
            <person name="Yi K."/>
            <person name="Kong H."/>
            <person name="Lavrijsen P."/>
            <person name="Sunseri F."/>
            <person name="Falavigna A."/>
            <person name="Ye Y."/>
            <person name="Leebens-Mack J.H."/>
            <person name="Chen G."/>
        </authorList>
    </citation>
    <scope>NUCLEOTIDE SEQUENCE [LARGE SCALE GENOMIC DNA]</scope>
    <source>
        <strain evidence="2">cv. DH0086</strain>
    </source>
</reference>
<dbReference type="OMA" id="CWHTRAR"/>
<dbReference type="EMBL" id="CM007382">
    <property type="protein sequence ID" value="ONK77619.1"/>
    <property type="molecule type" value="Genomic_DNA"/>
</dbReference>
<dbReference type="Proteomes" id="UP000243459">
    <property type="component" value="Chromosome 2"/>
</dbReference>
<gene>
    <name evidence="1" type="ORF">A4U43_C02F8630</name>
</gene>
<organism evidence="1 2">
    <name type="scientific">Asparagus officinalis</name>
    <name type="common">Garden asparagus</name>
    <dbReference type="NCBI Taxonomy" id="4686"/>
    <lineage>
        <taxon>Eukaryota</taxon>
        <taxon>Viridiplantae</taxon>
        <taxon>Streptophyta</taxon>
        <taxon>Embryophyta</taxon>
        <taxon>Tracheophyta</taxon>
        <taxon>Spermatophyta</taxon>
        <taxon>Magnoliopsida</taxon>
        <taxon>Liliopsida</taxon>
        <taxon>Asparagales</taxon>
        <taxon>Asparagaceae</taxon>
        <taxon>Asparagoideae</taxon>
        <taxon>Asparagus</taxon>
    </lineage>
</organism>
<evidence type="ECO:0000313" key="1">
    <source>
        <dbReference type="EMBL" id="ONK77619.1"/>
    </source>
</evidence>
<dbReference type="InterPro" id="IPR008586">
    <property type="entry name" value="DUF868_pln"/>
</dbReference>
<protein>
    <submittedName>
        <fullName evidence="1">Uncharacterized protein</fullName>
    </submittedName>
</protein>
<dbReference type="Pfam" id="PF05910">
    <property type="entry name" value="DUF868"/>
    <property type="match status" value="1"/>
</dbReference>
<dbReference type="Gramene" id="ONK77619">
    <property type="protein sequence ID" value="ONK77619"/>
    <property type="gene ID" value="A4U43_C02F8630"/>
</dbReference>
<dbReference type="PANTHER" id="PTHR31972">
    <property type="entry name" value="EXPRESSED PROTEIN"/>
    <property type="match status" value="1"/>
</dbReference>
<sequence length="285" mass="32431">MRTDFASCFSDHAVKVSDSSCTRPSVIPAAAVVNFSVQTAVTSVYRSILSSKRNHLIKVTWSKTELGPTLSMAVDDSINPQLLKKTKGTRSLVLGSSIISVHWDYSMAKFNNLGPDPISDFYIIVIVDTEVALMLGDMSRDYIKTFQNSIQIAQFLLVSRLEKIIGHNIYSTKAQFSEEGKEHDIVISCNGDLEMTVSIDNKRVVHVRRLQWNFRGNHTIFVDGLPIDLMWDLKNFNRSKGYAVFMFRKRRSLESRLWFEEEIQNSEKGVFDFSLLIQAFKSLTK</sequence>